<protein>
    <submittedName>
        <fullName evidence="13">Beta-1,4 N-acetylgalactosaminyltransferase 2-like protein</fullName>
    </submittedName>
</protein>
<feature type="binding site" evidence="9">
    <location>
        <position position="839"/>
    </location>
    <ligand>
        <name>Ca(2+)</name>
        <dbReference type="ChEBI" id="CHEBI:29108"/>
        <label>1</label>
    </ligand>
</feature>
<dbReference type="GO" id="GO:0008376">
    <property type="term" value="F:acetylgalactosaminyltransferase activity"/>
    <property type="evidence" value="ECO:0007669"/>
    <property type="project" value="TreeGrafter"/>
</dbReference>
<evidence type="ECO:0000259" key="12">
    <source>
        <dbReference type="SMART" id="SM00235"/>
    </source>
</evidence>
<feature type="binding site" evidence="9">
    <location>
        <position position="939"/>
    </location>
    <ligand>
        <name>Ca(2+)</name>
        <dbReference type="ChEBI" id="CHEBI:29108"/>
        <label>4</label>
    </ligand>
</feature>
<keyword evidence="14" id="KW-1185">Reference proteome</keyword>
<dbReference type="AlphaFoldDB" id="A0A498M2I7"/>
<feature type="binding site" evidence="9">
    <location>
        <position position="816"/>
    </location>
    <ligand>
        <name>Ca(2+)</name>
        <dbReference type="ChEBI" id="CHEBI:29108"/>
        <label>3</label>
    </ligand>
</feature>
<feature type="binding site" evidence="9">
    <location>
        <position position="867"/>
    </location>
    <ligand>
        <name>Zn(2+)</name>
        <dbReference type="ChEBI" id="CHEBI:29105"/>
        <label>2</label>
        <note>catalytic</note>
    </ligand>
</feature>
<evidence type="ECO:0000256" key="7">
    <source>
        <dbReference type="ARBA" id="ARBA00023049"/>
    </source>
</evidence>
<gene>
    <name evidence="13" type="ORF">ROHU_029984</name>
</gene>
<dbReference type="PANTHER" id="PTHR15046:SF2">
    <property type="entry name" value="BETA-1,4 N-ACETYLGALACTOSAMINYLTRANSFERASE 2"/>
    <property type="match status" value="1"/>
</dbReference>
<organism evidence="13 14">
    <name type="scientific">Labeo rohita</name>
    <name type="common">Indian major carp</name>
    <name type="synonym">Cyprinus rohita</name>
    <dbReference type="NCBI Taxonomy" id="84645"/>
    <lineage>
        <taxon>Eukaryota</taxon>
        <taxon>Metazoa</taxon>
        <taxon>Chordata</taxon>
        <taxon>Craniata</taxon>
        <taxon>Vertebrata</taxon>
        <taxon>Euteleostomi</taxon>
        <taxon>Actinopterygii</taxon>
        <taxon>Neopterygii</taxon>
        <taxon>Teleostei</taxon>
        <taxon>Ostariophysi</taxon>
        <taxon>Cypriniformes</taxon>
        <taxon>Cyprinidae</taxon>
        <taxon>Labeoninae</taxon>
        <taxon>Labeonini</taxon>
        <taxon>Labeo</taxon>
    </lineage>
</organism>
<keyword evidence="2" id="KW-0645">Protease</keyword>
<evidence type="ECO:0000256" key="5">
    <source>
        <dbReference type="ARBA" id="ARBA00022833"/>
    </source>
</evidence>
<name>A0A498M2I7_LABRO</name>
<sequence length="987" mass="111678">MAKISDVVYWVKLGGRRRRTVVLHHDRLAPYRPMAVECSEEDQGEEIPQASMIPHEDYSPASPPATAGEGRSQRLRRQPRYLRDYICDAAGIKVQVSLRVQKGVLSVLNVQEGEKVDGQNEKYLSVSSSSLQQLNDLLSRLTYTSTIYHIKTEDLAHFTFENHEVIFPIEIRRSSVPVLFDPGKDVNSQVTVLVKAFLRYKELNVLINSIRWNYPKIKIIVADDSLNPEKVVGDNIEHYIMPPAQGWFAGRNLAVSQVTTKYFLWVDDDFVFLNETRIESFVNIMEAVPELDVIGGQVESNRFSFKLQYEEGSSEEGGCITRVSSTHAPLPGFDSCFFADGVVNYFLGRTEAVRRVGFDPFLKRVAHTELFIDGLGDLLVVTCEGLSIGHQKRSPTNTIGPFRNENPAPCTCQKTKPANQYVSKDKLDDLEKRRTEEFRQHQIRSGKENDVLILVPANTPLQYPMRGFRVTPMNKTLIPAYFTFENHEVIFPIEIRRLSVPVLFDPGQDVNSQVTVLVKAFLRYKELNVLINSIRWNYPKIKIIVADDSLNPEKVVGDNIEHYVMPPAQGWFAGRNLAVSQVTTKYFLWVDDDFVFLNETRIESFVNIMEAVPELDVIGGQVESNQFSFKLQYEEGSSEEGGCITRVSGTHAPLPGFDGCFFADGVVNYFLGRTEAVRRVGFDPFLKRVGHTGKIVCPTHLDATCPTPDLFNTMLSLDVQITPARTNLSTFTPSPVATGLSHFQEERTGFWRKKNLTYRIYNYTPDMGKTATQTAIRSAFKYWSNVTPLSFKEINYGLADIRISFHKRDGCPSPFDGPGHVLAHAEAPPSGIVHFDEDEFWTEGKYYGSNLRIVAAHEIGHALGLGHSQYSSALMAAHYTGYQANFKLHIDDIRGIQAIYGKRISSTTTTDDIYAVTYSTTVAPFPRGDMLDPCSAKLDAIMLGEKVWRFTNYRLDYQYPKPLKRIPANIDAALYYEKNKKIFFFKV</sequence>
<keyword evidence="13" id="KW-0808">Transferase</keyword>
<evidence type="ECO:0000256" key="11">
    <source>
        <dbReference type="SAM" id="MobiDB-lite"/>
    </source>
</evidence>
<feature type="binding site" evidence="9">
    <location>
        <position position="834"/>
    </location>
    <ligand>
        <name>Zn(2+)</name>
        <dbReference type="ChEBI" id="CHEBI:29105"/>
        <label>1</label>
    </ligand>
</feature>
<feature type="region of interest" description="Disordered" evidence="11">
    <location>
        <begin position="53"/>
        <end position="74"/>
    </location>
</feature>
<feature type="binding site" evidence="9">
    <location>
        <position position="836"/>
    </location>
    <ligand>
        <name>Ca(2+)</name>
        <dbReference type="ChEBI" id="CHEBI:29108"/>
        <label>3</label>
    </ligand>
</feature>
<dbReference type="InterPro" id="IPR006026">
    <property type="entry name" value="Peptidase_Metallo"/>
</dbReference>
<comment type="cofactor">
    <cofactor evidence="9">
        <name>Ca(2+)</name>
        <dbReference type="ChEBI" id="CHEBI:29108"/>
    </cofactor>
    <text evidence="9">Can bind about 5 Ca(2+) ions per subunit.</text>
</comment>
<evidence type="ECO:0000313" key="14">
    <source>
        <dbReference type="Proteomes" id="UP000290572"/>
    </source>
</evidence>
<dbReference type="GO" id="GO:0006508">
    <property type="term" value="P:proteolysis"/>
    <property type="evidence" value="ECO:0007669"/>
    <property type="project" value="UniProtKB-KW"/>
</dbReference>
<keyword evidence="6 9" id="KW-0106">Calcium</keyword>
<keyword evidence="7" id="KW-0482">Metalloprotease</keyword>
<accession>A0A498M2I7</accession>
<dbReference type="Gene3D" id="3.40.390.10">
    <property type="entry name" value="Collagenase (Catalytic Domain)"/>
    <property type="match status" value="1"/>
</dbReference>
<evidence type="ECO:0000256" key="1">
    <source>
        <dbReference type="ARBA" id="ARBA00010370"/>
    </source>
</evidence>
<feature type="domain" description="Peptidase metallopeptidase" evidence="12">
    <location>
        <begin position="747"/>
        <end position="902"/>
    </location>
</feature>
<feature type="binding site" evidence="9">
    <location>
        <position position="766"/>
    </location>
    <ligand>
        <name>Ca(2+)</name>
        <dbReference type="ChEBI" id="CHEBI:29108"/>
        <label>1</label>
    </ligand>
</feature>
<dbReference type="GO" id="GO:0004222">
    <property type="term" value="F:metalloendopeptidase activity"/>
    <property type="evidence" value="ECO:0007669"/>
    <property type="project" value="InterPro"/>
</dbReference>
<dbReference type="SUPFAM" id="SSF50923">
    <property type="entry name" value="Hemopexin-like domain"/>
    <property type="match status" value="1"/>
</dbReference>
<feature type="repeat" description="Hemopexin" evidence="10">
    <location>
        <begin position="967"/>
        <end position="987"/>
    </location>
</feature>
<dbReference type="PRINTS" id="PR00138">
    <property type="entry name" value="MATRIXIN"/>
</dbReference>
<dbReference type="GO" id="GO:0031012">
    <property type="term" value="C:extracellular matrix"/>
    <property type="evidence" value="ECO:0007669"/>
    <property type="project" value="InterPro"/>
</dbReference>
<dbReference type="InterPro" id="IPR021190">
    <property type="entry name" value="Pept_M10A"/>
</dbReference>
<comment type="cofactor">
    <cofactor evidence="9">
        <name>Zn(2+)</name>
        <dbReference type="ChEBI" id="CHEBI:29105"/>
    </cofactor>
    <text evidence="9">Binds 2 Zn(2+) ions per subunit.</text>
</comment>
<dbReference type="SUPFAM" id="SSF53448">
    <property type="entry name" value="Nucleotide-diphospho-sugar transferases"/>
    <property type="match status" value="2"/>
</dbReference>
<dbReference type="CDD" id="cd04278">
    <property type="entry name" value="ZnMc_MMP"/>
    <property type="match status" value="1"/>
</dbReference>
<evidence type="ECO:0000256" key="10">
    <source>
        <dbReference type="PROSITE-ProRule" id="PRU01011"/>
    </source>
</evidence>
<feature type="binding site" evidence="9">
    <location>
        <position position="800"/>
    </location>
    <ligand>
        <name>Ca(2+)</name>
        <dbReference type="ChEBI" id="CHEBI:29108"/>
        <label>2</label>
    </ligand>
</feature>
<dbReference type="SUPFAM" id="SSF55486">
    <property type="entry name" value="Metalloproteases ('zincins'), catalytic domain"/>
    <property type="match status" value="1"/>
</dbReference>
<dbReference type="Gene3D" id="2.110.10.10">
    <property type="entry name" value="Hemopexin-like domain"/>
    <property type="match status" value="1"/>
</dbReference>
<comment type="caution">
    <text evidence="13">The sequence shown here is derived from an EMBL/GenBank/DDBJ whole genome shotgun (WGS) entry which is preliminary data.</text>
</comment>
<evidence type="ECO:0000256" key="9">
    <source>
        <dbReference type="PIRSR" id="PIRSR621190-2"/>
    </source>
</evidence>
<feature type="binding site" evidence="9">
    <location>
        <position position="817"/>
    </location>
    <ligand>
        <name>Ca(2+)</name>
        <dbReference type="ChEBI" id="CHEBI:29108"/>
        <label>3</label>
    </ligand>
</feature>
<feature type="binding site" evidence="9">
    <location>
        <position position="839"/>
    </location>
    <ligand>
        <name>Ca(2+)</name>
        <dbReference type="ChEBI" id="CHEBI:29108"/>
        <label>3</label>
    </ligand>
</feature>
<dbReference type="PROSITE" id="PS51642">
    <property type="entry name" value="HEMOPEXIN_2"/>
    <property type="match status" value="1"/>
</dbReference>
<evidence type="ECO:0000313" key="13">
    <source>
        <dbReference type="EMBL" id="RXN11557.1"/>
    </source>
</evidence>
<dbReference type="InterPro" id="IPR033739">
    <property type="entry name" value="M10A_MMP"/>
</dbReference>
<evidence type="ECO:0000256" key="2">
    <source>
        <dbReference type="ARBA" id="ARBA00022670"/>
    </source>
</evidence>
<comment type="similarity">
    <text evidence="1">Belongs to the peptidase M10A family.</text>
</comment>
<keyword evidence="3 9" id="KW-0479">Metal-binding</keyword>
<feature type="active site" evidence="8">
    <location>
        <position position="858"/>
    </location>
</feature>
<dbReference type="CDD" id="cd00761">
    <property type="entry name" value="Glyco_tranf_GTA_type"/>
    <property type="match status" value="2"/>
</dbReference>
<dbReference type="GO" id="GO:0006047">
    <property type="term" value="P:UDP-N-acetylglucosamine metabolic process"/>
    <property type="evidence" value="ECO:0007669"/>
    <property type="project" value="TreeGrafter"/>
</dbReference>
<feature type="binding site" evidence="9">
    <location>
        <position position="875"/>
    </location>
    <ligand>
        <name>Zn(2+)</name>
        <dbReference type="ChEBI" id="CHEBI:29105"/>
        <label>2</label>
        <note>catalytic</note>
    </ligand>
</feature>
<dbReference type="Pfam" id="PF00535">
    <property type="entry name" value="Glycos_transf_2"/>
    <property type="match status" value="2"/>
</dbReference>
<dbReference type="SMART" id="SM00235">
    <property type="entry name" value="ZnMc"/>
    <property type="match status" value="1"/>
</dbReference>
<dbReference type="InterPro" id="IPR001173">
    <property type="entry name" value="Glyco_trans_2-like"/>
</dbReference>
<dbReference type="InterPro" id="IPR001818">
    <property type="entry name" value="Pept_M10_metallopeptidase"/>
</dbReference>
<proteinExistence type="inferred from homology"/>
<dbReference type="InterPro" id="IPR036375">
    <property type="entry name" value="Hemopexin-like_dom_sf"/>
</dbReference>
<feature type="binding site" evidence="9">
    <location>
        <position position="857"/>
    </location>
    <ligand>
        <name>Zn(2+)</name>
        <dbReference type="ChEBI" id="CHEBI:29105"/>
        <label>2</label>
        <note>catalytic</note>
    </ligand>
</feature>
<dbReference type="InterPro" id="IPR024079">
    <property type="entry name" value="MetalloPept_cat_dom_sf"/>
</dbReference>
<evidence type="ECO:0000256" key="3">
    <source>
        <dbReference type="ARBA" id="ARBA00022723"/>
    </source>
</evidence>
<dbReference type="Pfam" id="PF00413">
    <property type="entry name" value="Peptidase_M10"/>
    <property type="match status" value="1"/>
</dbReference>
<dbReference type="InterPro" id="IPR029044">
    <property type="entry name" value="Nucleotide-diphossugar_trans"/>
</dbReference>
<evidence type="ECO:0000256" key="4">
    <source>
        <dbReference type="ARBA" id="ARBA00022801"/>
    </source>
</evidence>
<dbReference type="GO" id="GO:0008270">
    <property type="term" value="F:zinc ion binding"/>
    <property type="evidence" value="ECO:0007669"/>
    <property type="project" value="InterPro"/>
</dbReference>
<feature type="binding site" evidence="9">
    <location>
        <position position="861"/>
    </location>
    <ligand>
        <name>Zn(2+)</name>
        <dbReference type="ChEBI" id="CHEBI:29105"/>
        <label>2</label>
        <note>catalytic</note>
    </ligand>
</feature>
<feature type="binding site" evidence="9">
    <location>
        <position position="824"/>
    </location>
    <ligand>
        <name>Zn(2+)</name>
        <dbReference type="ChEBI" id="CHEBI:29105"/>
        <label>1</label>
    </ligand>
</feature>
<dbReference type="PANTHER" id="PTHR15046">
    <property type="entry name" value="GLYCO_TRANS_2-LIKE DOMAIN-CONTAINING PROTEIN"/>
    <property type="match status" value="1"/>
</dbReference>
<feature type="binding site" evidence="9">
    <location>
        <position position="941"/>
    </location>
    <ligand>
        <name>Ca(2+)</name>
        <dbReference type="ChEBI" id="CHEBI:29108"/>
        <label>5</label>
    </ligand>
</feature>
<evidence type="ECO:0000256" key="6">
    <source>
        <dbReference type="ARBA" id="ARBA00022837"/>
    </source>
</evidence>
<dbReference type="Gene3D" id="3.90.550.10">
    <property type="entry name" value="Spore Coat Polysaccharide Biosynthesis Protein SpsA, Chain A"/>
    <property type="match status" value="2"/>
</dbReference>
<keyword evidence="4" id="KW-0378">Hydrolase</keyword>
<reference evidence="13 14" key="1">
    <citation type="submission" date="2018-03" db="EMBL/GenBank/DDBJ databases">
        <title>Draft genome sequence of Rohu Carp (Labeo rohita).</title>
        <authorList>
            <person name="Das P."/>
            <person name="Kushwaha B."/>
            <person name="Joshi C.G."/>
            <person name="Kumar D."/>
            <person name="Nagpure N.S."/>
            <person name="Sahoo L."/>
            <person name="Das S.P."/>
            <person name="Bit A."/>
            <person name="Patnaik S."/>
            <person name="Meher P.K."/>
            <person name="Jayasankar P."/>
            <person name="Koringa P.G."/>
            <person name="Patel N.V."/>
            <person name="Hinsu A.T."/>
            <person name="Kumar R."/>
            <person name="Pandey M."/>
            <person name="Agarwal S."/>
            <person name="Srivastava S."/>
            <person name="Singh M."/>
            <person name="Iquebal M.A."/>
            <person name="Jaiswal S."/>
            <person name="Angadi U.B."/>
            <person name="Kumar N."/>
            <person name="Raza M."/>
            <person name="Shah T.M."/>
            <person name="Rai A."/>
            <person name="Jena J.K."/>
        </authorList>
    </citation>
    <scope>NUCLEOTIDE SEQUENCE [LARGE SCALE GENOMIC DNA]</scope>
    <source>
        <strain evidence="13">DASCIFA01</strain>
        <tissue evidence="13">Testis</tissue>
    </source>
</reference>
<keyword evidence="5 9" id="KW-0862">Zinc</keyword>
<dbReference type="EMBL" id="QBIY01013127">
    <property type="protein sequence ID" value="RXN11557.1"/>
    <property type="molecule type" value="Genomic_DNA"/>
</dbReference>
<dbReference type="Proteomes" id="UP000290572">
    <property type="component" value="Unassembled WGS sequence"/>
</dbReference>
<evidence type="ECO:0000256" key="8">
    <source>
        <dbReference type="PIRSR" id="PIRSR621190-1"/>
    </source>
</evidence>
<dbReference type="GO" id="GO:0019276">
    <property type="term" value="P:UDP-N-acetylgalactosamine metabolic process"/>
    <property type="evidence" value="ECO:0007669"/>
    <property type="project" value="TreeGrafter"/>
</dbReference>
<dbReference type="InterPro" id="IPR018487">
    <property type="entry name" value="Hemopexin-like_repeat"/>
</dbReference>